<evidence type="ECO:0000259" key="1">
    <source>
        <dbReference type="SMART" id="SM00484"/>
    </source>
</evidence>
<protein>
    <recommendedName>
        <fullName evidence="4">XPG N-terminal domain-containing protein</fullName>
    </recommendedName>
</protein>
<feature type="domain" description="XPG-I" evidence="1">
    <location>
        <begin position="141"/>
        <end position="210"/>
    </location>
</feature>
<dbReference type="Pfam" id="PF00867">
    <property type="entry name" value="XPG_I"/>
    <property type="match status" value="1"/>
</dbReference>
<dbReference type="Gene3D" id="3.40.50.1010">
    <property type="entry name" value="5'-nuclease"/>
    <property type="match status" value="1"/>
</dbReference>
<dbReference type="Pfam" id="PF00752">
    <property type="entry name" value="XPG_N"/>
    <property type="match status" value="1"/>
</dbReference>
<dbReference type="InterPro" id="IPR029060">
    <property type="entry name" value="PIN-like_dom_sf"/>
</dbReference>
<reference evidence="3" key="1">
    <citation type="journal article" date="2020" name="Nature">
        <title>Giant virus diversity and host interactions through global metagenomics.</title>
        <authorList>
            <person name="Schulz F."/>
            <person name="Roux S."/>
            <person name="Paez-Espino D."/>
            <person name="Jungbluth S."/>
            <person name="Walsh D.A."/>
            <person name="Denef V.J."/>
            <person name="McMahon K.D."/>
            <person name="Konstantinidis K.T."/>
            <person name="Eloe-Fadrosh E.A."/>
            <person name="Kyrpides N.C."/>
            <person name="Woyke T."/>
        </authorList>
    </citation>
    <scope>NUCLEOTIDE SEQUENCE</scope>
    <source>
        <strain evidence="3">GVMAG-M-3300023184-68</strain>
    </source>
</reference>
<dbReference type="SUPFAM" id="SSF88723">
    <property type="entry name" value="PIN domain-like"/>
    <property type="match status" value="1"/>
</dbReference>
<dbReference type="PANTHER" id="PTHR11081">
    <property type="entry name" value="FLAP ENDONUCLEASE FAMILY MEMBER"/>
    <property type="match status" value="1"/>
</dbReference>
<evidence type="ECO:0008006" key="4">
    <source>
        <dbReference type="Google" id="ProtNLM"/>
    </source>
</evidence>
<evidence type="ECO:0000259" key="2">
    <source>
        <dbReference type="SMART" id="SM00485"/>
    </source>
</evidence>
<dbReference type="GO" id="GO:0004518">
    <property type="term" value="F:nuclease activity"/>
    <property type="evidence" value="ECO:0007669"/>
    <property type="project" value="InterPro"/>
</dbReference>
<accession>A0A6C0IBH0</accession>
<dbReference type="EMBL" id="MN740153">
    <property type="protein sequence ID" value="QHT90391.1"/>
    <property type="molecule type" value="Genomic_DNA"/>
</dbReference>
<organism evidence="3">
    <name type="scientific">viral metagenome</name>
    <dbReference type="NCBI Taxonomy" id="1070528"/>
    <lineage>
        <taxon>unclassified sequences</taxon>
        <taxon>metagenomes</taxon>
        <taxon>organismal metagenomes</taxon>
    </lineage>
</organism>
<sequence length="286" mass="33811">MGIKHLNRYLINKCSKNSIKRISLQYLSGKTIVIDAFIYIYKYLGDDKLIENTNQLVMLFKQYKITPIFVFDGKPPEEKKSLLLQRREKKKEAEMKYKEIINQIETGLDRSKELDTQLACLKKQFLKVDFEHIQCVKSILREYGVNFIDAPGESDQICVQYVKSNKAWACMSDDMDMFVYGTPRVLRELSLTTHSIEFYNLSSILGDLRMDIRTFRQIMVLSGTDYNTNDKVSLHETLKWYNDYRKSCSKPVANQDFYSWLLRNTKYIQDYSKLMKVYEMFDLPEV</sequence>
<name>A0A6C0IBH0_9ZZZZ</name>
<dbReference type="AlphaFoldDB" id="A0A6C0IBH0"/>
<proteinExistence type="predicted"/>
<feature type="domain" description="XPG N-terminal" evidence="2">
    <location>
        <begin position="1"/>
        <end position="93"/>
    </location>
</feature>
<evidence type="ECO:0000313" key="3">
    <source>
        <dbReference type="EMBL" id="QHT90391.1"/>
    </source>
</evidence>
<dbReference type="InterPro" id="IPR006085">
    <property type="entry name" value="XPG_DNA_repair_N"/>
</dbReference>
<dbReference type="InterPro" id="IPR006086">
    <property type="entry name" value="XPG-I_dom"/>
</dbReference>
<dbReference type="PRINTS" id="PR00853">
    <property type="entry name" value="XPGRADSUPER"/>
</dbReference>
<dbReference type="InterPro" id="IPR006084">
    <property type="entry name" value="XPG/Rad2"/>
</dbReference>
<dbReference type="SMART" id="SM00485">
    <property type="entry name" value="XPGN"/>
    <property type="match status" value="1"/>
</dbReference>
<dbReference type="SMART" id="SM00484">
    <property type="entry name" value="XPGI"/>
    <property type="match status" value="1"/>
</dbReference>